<keyword evidence="1" id="KW-0472">Membrane</keyword>
<feature type="domain" description="EGF-like" evidence="2">
    <location>
        <begin position="343"/>
        <end position="396"/>
    </location>
</feature>
<protein>
    <recommendedName>
        <fullName evidence="2">EGF-like domain-containing protein</fullName>
    </recommendedName>
</protein>
<proteinExistence type="predicted"/>
<dbReference type="AlphaFoldDB" id="A0A8W8LYT7"/>
<feature type="domain" description="EGF-like" evidence="2">
    <location>
        <begin position="161"/>
        <end position="197"/>
    </location>
</feature>
<feature type="domain" description="EGF-like" evidence="2">
    <location>
        <begin position="206"/>
        <end position="247"/>
    </location>
</feature>
<accession>A0A8W8LYT7</accession>
<dbReference type="EnsemblMetazoa" id="G30478.1">
    <property type="protein sequence ID" value="G30478.1:cds"/>
    <property type="gene ID" value="G30478"/>
</dbReference>
<dbReference type="InterPro" id="IPR006149">
    <property type="entry name" value="EB_dom"/>
</dbReference>
<dbReference type="InterPro" id="IPR000742">
    <property type="entry name" value="EGF"/>
</dbReference>
<evidence type="ECO:0000313" key="3">
    <source>
        <dbReference type="EnsemblMetazoa" id="G30478.1:cds"/>
    </source>
</evidence>
<keyword evidence="1" id="KW-0812">Transmembrane</keyword>
<organism evidence="3 4">
    <name type="scientific">Magallana gigas</name>
    <name type="common">Pacific oyster</name>
    <name type="synonym">Crassostrea gigas</name>
    <dbReference type="NCBI Taxonomy" id="29159"/>
    <lineage>
        <taxon>Eukaryota</taxon>
        <taxon>Metazoa</taxon>
        <taxon>Spiralia</taxon>
        <taxon>Lophotrochozoa</taxon>
        <taxon>Mollusca</taxon>
        <taxon>Bivalvia</taxon>
        <taxon>Autobranchia</taxon>
        <taxon>Pteriomorphia</taxon>
        <taxon>Ostreida</taxon>
        <taxon>Ostreoidea</taxon>
        <taxon>Ostreidae</taxon>
        <taxon>Magallana</taxon>
    </lineage>
</organism>
<reference evidence="3" key="1">
    <citation type="submission" date="2022-08" db="UniProtKB">
        <authorList>
            <consortium name="EnsemblMetazoa"/>
        </authorList>
    </citation>
    <scope>IDENTIFICATION</scope>
    <source>
        <strain evidence="3">05x7-T-G4-1.051#20</strain>
    </source>
</reference>
<keyword evidence="4" id="KW-1185">Reference proteome</keyword>
<dbReference type="Proteomes" id="UP000005408">
    <property type="component" value="Unassembled WGS sequence"/>
</dbReference>
<dbReference type="PANTHER" id="PTHR39069">
    <property type="entry name" value="ECDYSONE-INDUCIBLE GENE E1, ISOFORM A"/>
    <property type="match status" value="1"/>
</dbReference>
<evidence type="ECO:0000259" key="2">
    <source>
        <dbReference type="SMART" id="SM00181"/>
    </source>
</evidence>
<feature type="domain" description="EGF-like" evidence="2">
    <location>
        <begin position="591"/>
        <end position="637"/>
    </location>
</feature>
<evidence type="ECO:0000313" key="4">
    <source>
        <dbReference type="Proteomes" id="UP000005408"/>
    </source>
</evidence>
<dbReference type="OrthoDB" id="6102430at2759"/>
<sequence>MYYTIVKILTMYLIQQSGAFHFVGNYHFLDVTSFITTGKGCGVIPWHISLSIKKEYSNTDAFCMVFLKSVHNYYAKSHISNVHVKYLAYGAQYNFEVDHYPCDPRLNLQNVEMMMFCQGKTVLNGTICKRDEDCDRKMEECQRHKDINLQICTPKRHVYESCDEYAQCEKNSKCMSSGNGRTCQCFSGYKDIDGQCVKIGLFLGEICTNDDQCSGTELATQCLYNQSKQDRVCSCINGYVSNGSNCVVDGLFLHEPCEVSQQCTETTNAQNCNKYKKGTQALCTCNDGYLELYAKCYKLNLRLFESCSHSEQCTGSSGATECKVVGGQQICYCPEGKEIIEGECLKAGLVLGENCYINAQCTGTPNSGVCMIDHQDNVTLICQCNSGLIRYGDRCLQVNKNLYEECEIDEQCNGTLREEVLVCKTIRHRKLCMCDSDYVVDSKYLKCRKARKEVHKKCRINEQCTGTENANTCFTNGKEENEEGACECNDQFGWIDGECLKIGMKLFEPCVNNNQCNGTNNAGNCTEIGHNTLCYCQDEYLDFKGRCIKGNKDINEECEANFQCTGTEHASVCGENKTCTCDKGFIRLKEECVSGNLTLGQPCVHDTQCTGTEYIGTCIEGVCFCNKGYDLYQLQCLPAKEKTWFSEYENQLILIAVGGWFGMVACSVTTLFCALNRRKSKPTRIECRNSSHLPLTTIHYSVADNTVFGITDHVEGVNQESYIYDQAKNIYEKAHQMDQHQETENVYNDAYERDQDDETENVYSVSEPQCYHREEEDSVNDTYNHLHQKPLQMSDDTYGVPKSISIPL</sequence>
<feature type="transmembrane region" description="Helical" evidence="1">
    <location>
        <begin position="652"/>
        <end position="675"/>
    </location>
</feature>
<dbReference type="Pfam" id="PF01683">
    <property type="entry name" value="EB"/>
    <property type="match status" value="3"/>
</dbReference>
<keyword evidence="1" id="KW-1133">Transmembrane helix</keyword>
<dbReference type="SMART" id="SM00181">
    <property type="entry name" value="EGF"/>
    <property type="match status" value="6"/>
</dbReference>
<feature type="domain" description="EGF-like" evidence="2">
    <location>
        <begin position="498"/>
        <end position="548"/>
    </location>
</feature>
<feature type="domain" description="EGF-like" evidence="2">
    <location>
        <begin position="256"/>
        <end position="297"/>
    </location>
</feature>
<dbReference type="PANTHER" id="PTHR39069:SF8">
    <property type="entry name" value="FI17111P1"/>
    <property type="match status" value="1"/>
</dbReference>
<name>A0A8W8LYT7_MAGGI</name>
<evidence type="ECO:0000256" key="1">
    <source>
        <dbReference type="SAM" id="Phobius"/>
    </source>
</evidence>